<proteinExistence type="predicted"/>
<evidence type="ECO:0000313" key="3">
    <source>
        <dbReference type="Proteomes" id="UP000070720"/>
    </source>
</evidence>
<dbReference type="EMBL" id="HG970335">
    <property type="protein sequence ID" value="CEF85661.1"/>
    <property type="molecule type" value="Genomic_DNA"/>
</dbReference>
<gene>
    <name evidence="1" type="ORF">FGRAMPH1_01T25725</name>
</gene>
<dbReference type="InParanoid" id="I1S8Q0"/>
<reference evidence="2" key="4">
    <citation type="submission" date="2017-01" db="UniProtKB">
        <authorList>
            <consortium name="EnsemblFungi"/>
        </authorList>
    </citation>
    <scope>IDENTIFICATION</scope>
    <source>
        <strain evidence="2">PH-1 / ATCC MYA-4620 / FGSC 9075 / NRRL 31084</strain>
    </source>
</reference>
<reference evidence="2 3" key="1">
    <citation type="journal article" date="2007" name="Science">
        <title>The Fusarium graminearum genome reveals a link between localized polymorphism and pathogen specialization.</title>
        <authorList>
            <person name="Cuomo C.A."/>
            <person name="Gueldener U."/>
            <person name="Xu J.-R."/>
            <person name="Trail F."/>
            <person name="Turgeon B.G."/>
            <person name="Di Pietro A."/>
            <person name="Walton J.D."/>
            <person name="Ma L.-J."/>
            <person name="Baker S.E."/>
            <person name="Rep M."/>
            <person name="Adam G."/>
            <person name="Antoniw J."/>
            <person name="Baldwin T."/>
            <person name="Calvo S.E."/>
            <person name="Chang Y.-L."/>
            <person name="DeCaprio D."/>
            <person name="Gale L.R."/>
            <person name="Gnerre S."/>
            <person name="Goswami R.S."/>
            <person name="Hammond-Kosack K."/>
            <person name="Harris L.J."/>
            <person name="Hilburn K."/>
            <person name="Kennell J.C."/>
            <person name="Kroken S."/>
            <person name="Magnuson J.K."/>
            <person name="Mannhaupt G."/>
            <person name="Mauceli E.W."/>
            <person name="Mewes H.-W."/>
            <person name="Mitterbauer R."/>
            <person name="Muehlbauer G."/>
            <person name="Muensterkoetter M."/>
            <person name="Nelson D."/>
            <person name="O'Donnell K."/>
            <person name="Ouellet T."/>
            <person name="Qi W."/>
            <person name="Quesneville H."/>
            <person name="Roncero M.I.G."/>
            <person name="Seong K.-Y."/>
            <person name="Tetko I.V."/>
            <person name="Urban M."/>
            <person name="Waalwijk C."/>
            <person name="Ward T.J."/>
            <person name="Yao J."/>
            <person name="Birren B.W."/>
            <person name="Kistler H.C."/>
        </authorList>
    </citation>
    <scope>NUCLEOTIDE SEQUENCE [LARGE SCALE GENOMIC DNA]</scope>
    <source>
        <strain evidence="3">ATCC MYA-4620 / CBS 123657 / FGSC 9075 / NRRL 31084 / PH-1</strain>
        <strain evidence="2">PH-1 / ATCC MYA-4620 / FGSC 9075 / NRRL 31084</strain>
    </source>
</reference>
<dbReference type="VEuPathDB" id="FungiDB:FGRAMPH1_01G25725"/>
<protein>
    <submittedName>
        <fullName evidence="1">Chromosome 4, complete genome</fullName>
    </submittedName>
</protein>
<dbReference type="AlphaFoldDB" id="I1S8Q0"/>
<reference evidence="1 3" key="3">
    <citation type="journal article" date="2015" name="BMC Genomics">
        <title>The completed genome sequence of the pathogenic ascomycete fungus Fusarium graminearum.</title>
        <authorList>
            <person name="King R."/>
            <person name="Urban M."/>
            <person name="Hammond-Kosack M.C."/>
            <person name="Hassani-Pak K."/>
            <person name="Hammond-Kosack K.E."/>
        </authorList>
    </citation>
    <scope>NUCLEOTIDE SEQUENCE [LARGE SCALE GENOMIC DNA]</scope>
    <source>
        <strain evidence="3">ATCC MYA-4620 / CBS 123657 / FGSC 9075 / NRRL 31084 / PH-1</strain>
        <strain evidence="1">PH-1</strain>
    </source>
</reference>
<dbReference type="HOGENOM" id="CLU_2158656_0_0_1"/>
<organism evidence="1 3">
    <name type="scientific">Gibberella zeae (strain ATCC MYA-4620 / CBS 123657 / FGSC 9075 / NRRL 31084 / PH-1)</name>
    <name type="common">Wheat head blight fungus</name>
    <name type="synonym">Fusarium graminearum</name>
    <dbReference type="NCBI Taxonomy" id="229533"/>
    <lineage>
        <taxon>Eukaryota</taxon>
        <taxon>Fungi</taxon>
        <taxon>Dikarya</taxon>
        <taxon>Ascomycota</taxon>
        <taxon>Pezizomycotina</taxon>
        <taxon>Sordariomycetes</taxon>
        <taxon>Hypocreomycetidae</taxon>
        <taxon>Hypocreales</taxon>
        <taxon>Nectriaceae</taxon>
        <taxon>Fusarium</taxon>
    </lineage>
</organism>
<accession>I1S8Q0</accession>
<dbReference type="RefSeq" id="XP_011327634.1">
    <property type="nucleotide sequence ID" value="XM_011329332.1"/>
</dbReference>
<evidence type="ECO:0000313" key="2">
    <source>
        <dbReference type="EnsemblFungi" id="CEF85661"/>
    </source>
</evidence>
<dbReference type="KEGG" id="fgr:FGSG_13228"/>
<dbReference type="EnsemblFungi" id="CEF85661">
    <property type="protein sequence ID" value="CEF85661"/>
    <property type="gene ID" value="FGRRES_13228"/>
</dbReference>
<reference evidence="2 3" key="2">
    <citation type="journal article" date="2010" name="Nature">
        <title>Comparative genomics reveals mobile pathogenicity chromosomes in Fusarium.</title>
        <authorList>
            <person name="Ma L.J."/>
            <person name="van der Does H.C."/>
            <person name="Borkovich K.A."/>
            <person name="Coleman J.J."/>
            <person name="Daboussi M.J."/>
            <person name="Di Pietro A."/>
            <person name="Dufresne M."/>
            <person name="Freitag M."/>
            <person name="Grabherr M."/>
            <person name="Henrissat B."/>
            <person name="Houterman P.M."/>
            <person name="Kang S."/>
            <person name="Shim W.B."/>
            <person name="Woloshuk C."/>
            <person name="Xie X."/>
            <person name="Xu J.R."/>
            <person name="Antoniw J."/>
            <person name="Baker S.E."/>
            <person name="Bluhm B.H."/>
            <person name="Breakspear A."/>
            <person name="Brown D.W."/>
            <person name="Butchko R.A."/>
            <person name="Chapman S."/>
            <person name="Coulson R."/>
            <person name="Coutinho P.M."/>
            <person name="Danchin E.G."/>
            <person name="Diener A."/>
            <person name="Gale L.R."/>
            <person name="Gardiner D.M."/>
            <person name="Goff S."/>
            <person name="Hammond-Kosack K.E."/>
            <person name="Hilburn K."/>
            <person name="Hua-Van A."/>
            <person name="Jonkers W."/>
            <person name="Kazan K."/>
            <person name="Kodira C.D."/>
            <person name="Koehrsen M."/>
            <person name="Kumar L."/>
            <person name="Lee Y.H."/>
            <person name="Li L."/>
            <person name="Manners J.M."/>
            <person name="Miranda-Saavedra D."/>
            <person name="Mukherjee M."/>
            <person name="Park G."/>
            <person name="Park J."/>
            <person name="Park S.Y."/>
            <person name="Proctor R.H."/>
            <person name="Regev A."/>
            <person name="Ruiz-Roldan M.C."/>
            <person name="Sain D."/>
            <person name="Sakthikumar S."/>
            <person name="Sykes S."/>
            <person name="Schwartz D.C."/>
            <person name="Turgeon B.G."/>
            <person name="Wapinski I."/>
            <person name="Yoder O."/>
            <person name="Young S."/>
            <person name="Zeng Q."/>
            <person name="Zhou S."/>
            <person name="Galagan J."/>
            <person name="Cuomo C.A."/>
            <person name="Kistler H.C."/>
            <person name="Rep M."/>
        </authorList>
    </citation>
    <scope>GENOME REANNOTATION</scope>
    <source>
        <strain evidence="3">ATCC MYA-4620 / CBS 123657 / FGSC 9075 / NRRL 31084 / PH-1</strain>
        <strain evidence="2">PH-1 / ATCC MYA-4620 / FGSC 9075 / NRRL 31084</strain>
    </source>
</reference>
<sequence length="111" mass="12239">MIRCKDKRGIGFRFDLASGGGGTRDGGAACLISTYPDNLRQPERLGAGSSCQAAARTEIDTHSRMRIRDLEASGENPKRRSDGSSIYLDIRGRVLTYEPLPKQWISQKPDI</sequence>
<accession>A0A098DUV5</accession>
<name>I1S8Q0_GIBZE</name>
<keyword evidence="3" id="KW-1185">Reference proteome</keyword>
<dbReference type="Proteomes" id="UP000070720">
    <property type="component" value="Chromosome 4"/>
</dbReference>
<evidence type="ECO:0000313" key="1">
    <source>
        <dbReference type="EMBL" id="CEF85661.1"/>
    </source>
</evidence>